<keyword evidence="3 5" id="KW-0067">ATP-binding</keyword>
<feature type="domain" description="ABC transporter" evidence="4">
    <location>
        <begin position="7"/>
        <end position="235"/>
    </location>
</feature>
<proteinExistence type="predicted"/>
<dbReference type="EMBL" id="FQVH01000037">
    <property type="protein sequence ID" value="SHF68094.1"/>
    <property type="molecule type" value="Genomic_DNA"/>
</dbReference>
<dbReference type="OrthoDB" id="9785080at2"/>
<evidence type="ECO:0000313" key="6">
    <source>
        <dbReference type="Proteomes" id="UP000184088"/>
    </source>
</evidence>
<dbReference type="GO" id="GO:0005315">
    <property type="term" value="F:phosphate transmembrane transporter activity"/>
    <property type="evidence" value="ECO:0007669"/>
    <property type="project" value="InterPro"/>
</dbReference>
<organism evidence="5 6">
    <name type="scientific">Caldanaerobius fijiensis DSM 17918</name>
    <dbReference type="NCBI Taxonomy" id="1121256"/>
    <lineage>
        <taxon>Bacteria</taxon>
        <taxon>Bacillati</taxon>
        <taxon>Bacillota</taxon>
        <taxon>Clostridia</taxon>
        <taxon>Thermoanaerobacterales</taxon>
        <taxon>Thermoanaerobacteraceae</taxon>
        <taxon>Caldanaerobius</taxon>
    </lineage>
</organism>
<dbReference type="RefSeq" id="WP_073345681.1">
    <property type="nucleotide sequence ID" value="NZ_FQVH01000037.1"/>
</dbReference>
<dbReference type="InterPro" id="IPR005670">
    <property type="entry name" value="PstB-like"/>
</dbReference>
<name>A0A1M5DMI7_9THEO</name>
<gene>
    <name evidence="5" type="ORF">SAMN02746089_02375</name>
</gene>
<evidence type="ECO:0000313" key="5">
    <source>
        <dbReference type="EMBL" id="SHF68094.1"/>
    </source>
</evidence>
<sequence>MTQKDKIAFDHVYFSDGGKDILRDLTFTLPDGFIHTVIGPSGAGKSTMIKLINRLMDPTKGTIFVDGKDVKSLDVIKLRRKVGMVFQQACLFEGTVADNIRYGPNLSGQKDIDVIKYLDMVGLDSSYQNRDVSQLSGGEQQRVSIARTLANSPEVMLLDEPTSALDPASSQVIEELILRLKKELSLTFVWITHNMEQAMRVGDYTLLIVDGQLVEYNETKSFFKNPEKEITKLFIEGKLKKGASK</sequence>
<dbReference type="InterPro" id="IPR003593">
    <property type="entry name" value="AAA+_ATPase"/>
</dbReference>
<reference evidence="5 6" key="1">
    <citation type="submission" date="2016-11" db="EMBL/GenBank/DDBJ databases">
        <authorList>
            <person name="Jaros S."/>
            <person name="Januszkiewicz K."/>
            <person name="Wedrychowicz H."/>
        </authorList>
    </citation>
    <scope>NUCLEOTIDE SEQUENCE [LARGE SCALE GENOMIC DNA]</scope>
    <source>
        <strain evidence="5 6">DSM 17918</strain>
    </source>
</reference>
<dbReference type="GO" id="GO:0035435">
    <property type="term" value="P:phosphate ion transmembrane transport"/>
    <property type="evidence" value="ECO:0007669"/>
    <property type="project" value="InterPro"/>
</dbReference>
<dbReference type="InterPro" id="IPR017871">
    <property type="entry name" value="ABC_transporter-like_CS"/>
</dbReference>
<dbReference type="PANTHER" id="PTHR43423:SF1">
    <property type="entry name" value="ABC TRANSPORTER I FAMILY MEMBER 17"/>
    <property type="match status" value="1"/>
</dbReference>
<evidence type="ECO:0000256" key="1">
    <source>
        <dbReference type="ARBA" id="ARBA00022448"/>
    </source>
</evidence>
<dbReference type="Proteomes" id="UP000184088">
    <property type="component" value="Unassembled WGS sequence"/>
</dbReference>
<dbReference type="SMART" id="SM00382">
    <property type="entry name" value="AAA"/>
    <property type="match status" value="1"/>
</dbReference>
<dbReference type="AlphaFoldDB" id="A0A1M5DMI7"/>
<dbReference type="SUPFAM" id="SSF52540">
    <property type="entry name" value="P-loop containing nucleoside triphosphate hydrolases"/>
    <property type="match status" value="1"/>
</dbReference>
<evidence type="ECO:0000256" key="2">
    <source>
        <dbReference type="ARBA" id="ARBA00022741"/>
    </source>
</evidence>
<dbReference type="GO" id="GO:0016020">
    <property type="term" value="C:membrane"/>
    <property type="evidence" value="ECO:0007669"/>
    <property type="project" value="InterPro"/>
</dbReference>
<dbReference type="InterPro" id="IPR003439">
    <property type="entry name" value="ABC_transporter-like_ATP-bd"/>
</dbReference>
<protein>
    <submittedName>
        <fullName evidence="5">Phosphate ABC transporter ATP-binding protein, PhoT family (TC 3.A.1.7.1)</fullName>
    </submittedName>
</protein>
<dbReference type="PANTHER" id="PTHR43423">
    <property type="entry name" value="ABC TRANSPORTER I FAMILY MEMBER 17"/>
    <property type="match status" value="1"/>
</dbReference>
<dbReference type="Pfam" id="PF00005">
    <property type="entry name" value="ABC_tran"/>
    <property type="match status" value="1"/>
</dbReference>
<dbReference type="STRING" id="1121256.SAMN02746089_02375"/>
<dbReference type="Gene3D" id="3.40.50.300">
    <property type="entry name" value="P-loop containing nucleotide triphosphate hydrolases"/>
    <property type="match status" value="1"/>
</dbReference>
<keyword evidence="1" id="KW-0813">Transport</keyword>
<keyword evidence="6" id="KW-1185">Reference proteome</keyword>
<dbReference type="GO" id="GO:0016887">
    <property type="term" value="F:ATP hydrolysis activity"/>
    <property type="evidence" value="ECO:0007669"/>
    <property type="project" value="InterPro"/>
</dbReference>
<evidence type="ECO:0000256" key="3">
    <source>
        <dbReference type="ARBA" id="ARBA00022840"/>
    </source>
</evidence>
<evidence type="ECO:0000259" key="4">
    <source>
        <dbReference type="PROSITE" id="PS50893"/>
    </source>
</evidence>
<dbReference type="PROSITE" id="PS50893">
    <property type="entry name" value="ABC_TRANSPORTER_2"/>
    <property type="match status" value="1"/>
</dbReference>
<accession>A0A1M5DMI7</accession>
<dbReference type="PROSITE" id="PS00211">
    <property type="entry name" value="ABC_TRANSPORTER_1"/>
    <property type="match status" value="1"/>
</dbReference>
<dbReference type="CDD" id="cd03260">
    <property type="entry name" value="ABC_PstB_phosphate_transporter"/>
    <property type="match status" value="1"/>
</dbReference>
<dbReference type="InterPro" id="IPR027417">
    <property type="entry name" value="P-loop_NTPase"/>
</dbReference>
<keyword evidence="2" id="KW-0547">Nucleotide-binding</keyword>
<dbReference type="GO" id="GO:0005524">
    <property type="term" value="F:ATP binding"/>
    <property type="evidence" value="ECO:0007669"/>
    <property type="project" value="UniProtKB-KW"/>
</dbReference>